<comment type="caution">
    <text evidence="2">The sequence shown here is derived from an EMBL/GenBank/DDBJ whole genome shotgun (WGS) entry which is preliminary data.</text>
</comment>
<keyword evidence="1" id="KW-0732">Signal</keyword>
<dbReference type="InterPro" id="IPR013783">
    <property type="entry name" value="Ig-like_fold"/>
</dbReference>
<dbReference type="SUPFAM" id="SSF117074">
    <property type="entry name" value="Hypothetical protein PA1324"/>
    <property type="match status" value="1"/>
</dbReference>
<dbReference type="Proteomes" id="UP001265700">
    <property type="component" value="Unassembled WGS sequence"/>
</dbReference>
<reference evidence="2 3" key="1">
    <citation type="submission" date="2023-07" db="EMBL/GenBank/DDBJ databases">
        <title>Sorghum-associated microbial communities from plants grown in Nebraska, USA.</title>
        <authorList>
            <person name="Schachtman D."/>
        </authorList>
    </citation>
    <scope>NUCLEOTIDE SEQUENCE [LARGE SCALE GENOMIC DNA]</scope>
    <source>
        <strain evidence="2 3">4249</strain>
    </source>
</reference>
<name>A0ABU1WL44_9BURK</name>
<evidence type="ECO:0000256" key="1">
    <source>
        <dbReference type="SAM" id="SignalP"/>
    </source>
</evidence>
<proteinExistence type="predicted"/>
<dbReference type="SUPFAM" id="SSF56935">
    <property type="entry name" value="Porins"/>
    <property type="match status" value="1"/>
</dbReference>
<evidence type="ECO:0000313" key="3">
    <source>
        <dbReference type="Proteomes" id="UP001265700"/>
    </source>
</evidence>
<organism evidence="2 3">
    <name type="scientific">Hydrogenophaga palleronii</name>
    <dbReference type="NCBI Taxonomy" id="65655"/>
    <lineage>
        <taxon>Bacteria</taxon>
        <taxon>Pseudomonadati</taxon>
        <taxon>Pseudomonadota</taxon>
        <taxon>Betaproteobacteria</taxon>
        <taxon>Burkholderiales</taxon>
        <taxon>Comamonadaceae</taxon>
        <taxon>Hydrogenophaga</taxon>
    </lineage>
</organism>
<keyword evidence="3" id="KW-1185">Reference proteome</keyword>
<accession>A0ABU1WL44</accession>
<protein>
    <recommendedName>
        <fullName evidence="4">SD-repeat containing protein B domain-containing protein</fullName>
    </recommendedName>
</protein>
<feature type="signal peptide" evidence="1">
    <location>
        <begin position="1"/>
        <end position="24"/>
    </location>
</feature>
<gene>
    <name evidence="2" type="ORF">J2W49_001966</name>
</gene>
<sequence length="658" mass="71913">MTRVCRLHPVAFAILLAGWAPAQAQDVSQPAGAYVDQVIEDLEPEVLDDAQTYDYDKTGWPRFLKLEARLGTQPFDEQRSAKLGFSAYGVLETPNHGTLSLDGNHAPEDSDGTLTLRQTQMPLGGGWLANHSLGYIDTPAPGITRLPSRVFVPTSILEGLSGEWEQPARGWQLQAATGEPGRLEILPATGFQRLPGRRTVLGAQWRLGADAAADPLGLSLKGWTVAAQHENASGVSNFETPRAPADVVDADATLLALRFEADRYRLKAHAVSSNNSALDGGRSGYWIDGEWDEGPRQYGAGLYRLEQGLNWANLPMVNDVSGAYLRASWRTRQWSADTSVDWLRSISGRSNDGFYSTTGARWRLGRDSSFGAGFSILRFDGDAWTSYGDLRWGNDWGTSGLRLELEGGDSRGSVQQISYDQEWPVHQGWALNTSLGLGRAGARASTNQPAEDLWSAALSVNAPLSSRAGLRGNLATENGSSGQRRQSINLGANWRIDPRWSLEGSYVRTTGRSRTRFTLDPLAPPETQENTNAYRSFFVVLRYEWQAGSRSVPLGGSATDGGGRITGTVYFDDNRSGTQEASEAGVPNVTVFLDNRYAVRTDNQGRFEFPFVATGARTVTVRNETLPLPWSVVNDGQVRVDVRLRDSTSISLPVQRSE</sequence>
<evidence type="ECO:0000313" key="2">
    <source>
        <dbReference type="EMBL" id="MDR7150011.1"/>
    </source>
</evidence>
<feature type="chain" id="PRO_5046432250" description="SD-repeat containing protein B domain-containing protein" evidence="1">
    <location>
        <begin position="25"/>
        <end position="658"/>
    </location>
</feature>
<dbReference type="RefSeq" id="WP_310315009.1">
    <property type="nucleotide sequence ID" value="NZ_JAVDWU010000003.1"/>
</dbReference>
<dbReference type="EMBL" id="JAVDWU010000003">
    <property type="protein sequence ID" value="MDR7150011.1"/>
    <property type="molecule type" value="Genomic_DNA"/>
</dbReference>
<dbReference type="Gene3D" id="2.60.40.10">
    <property type="entry name" value="Immunoglobulins"/>
    <property type="match status" value="1"/>
</dbReference>
<evidence type="ECO:0008006" key="4">
    <source>
        <dbReference type="Google" id="ProtNLM"/>
    </source>
</evidence>